<feature type="transmembrane region" description="Helical" evidence="1">
    <location>
        <begin position="548"/>
        <end position="567"/>
    </location>
</feature>
<proteinExistence type="predicted"/>
<feature type="transmembrane region" description="Helical" evidence="1">
    <location>
        <begin position="77"/>
        <end position="98"/>
    </location>
</feature>
<dbReference type="Gene3D" id="1.10.287.70">
    <property type="match status" value="1"/>
</dbReference>
<evidence type="ECO:0000256" key="1">
    <source>
        <dbReference type="SAM" id="Phobius"/>
    </source>
</evidence>
<organism evidence="2 3">
    <name type="scientific">Folsomia candida</name>
    <name type="common">Springtail</name>
    <dbReference type="NCBI Taxonomy" id="158441"/>
    <lineage>
        <taxon>Eukaryota</taxon>
        <taxon>Metazoa</taxon>
        <taxon>Ecdysozoa</taxon>
        <taxon>Arthropoda</taxon>
        <taxon>Hexapoda</taxon>
        <taxon>Collembola</taxon>
        <taxon>Entomobryomorpha</taxon>
        <taxon>Isotomoidea</taxon>
        <taxon>Isotomidae</taxon>
        <taxon>Proisotominae</taxon>
        <taxon>Folsomia</taxon>
    </lineage>
</organism>
<feature type="transmembrane region" description="Helical" evidence="1">
    <location>
        <begin position="41"/>
        <end position="65"/>
    </location>
</feature>
<feature type="transmembrane region" description="Helical" evidence="1">
    <location>
        <begin position="492"/>
        <end position="512"/>
    </location>
</feature>
<keyword evidence="3" id="KW-1185">Reference proteome</keyword>
<sequence length="1006" mass="115497">METSKLHSCAPLTLSVPLYTVTIVWASLNSVLSFYDYRKSQLFLIIPSVFMLCHTILIAMLFACHTFQTSAKGLISYIYYLNIYGALIIGIGAAVSVFDDPSILYQPFPTNLMADVQGILVLTALYFAIGISIRYDEGFYRRNTAPKFILDKDRTDKVLLLPTITSRYDVVVIQREGDEYPTPVFFRHEDSTSFRSAQIAIAKVNVSFVSDELFSSYEEMLKVRWKLKCSVQFYILPPEVDGTFEGRQMHDRDKMAVPFAWSQFWRPYQSLDFFTASTSTFDHSLQFLFHILIPTPNYNFNPWDTTLREDSSYYIIPNVLIIPTKESLDSPSSILHLSVETISLTQFLQKIDATHFDVPVHLNPEKFSKILDLSRDDLAISLFNQVKYSVSMGIVSFRNMHDFLHNNSVNVDVILVILAFPEDKNLTFDKLDWCFYVEPTCNRMMRNIPGIWKDSKSDSHFLPVVKHFDFITCGGWSISGLDFKGFISPFDLDSWICIGIFFLGVGLLALAVSKITGQNLEAKPLFMGVKVLLEQGDCIERKSKNLGYMYFVCAPWILTAIIISTAYRGQNITDLTAPLKPVGISTWAQLVEMKFEIYTKIVDYNISGDIVEAKKRLGQVTPCSIDSLLYELARLISGQNGEFHDLLRSHQNCKYFKKRMDPALFNFSINTLFNKVTFFDGYSDIFTGKKTFVDVLEPCGKVAYVGWSDELEKMEVQLIMKGETLTGPISKAKKSEQLFKSRVGWRFSQFRDRRIYKRLVALGEAGIVDEWRRMYDVRDRVRVGFKQGSLATVKALKLWGNVATIFVVFSVCVLISFVEFTVELEIKFELQGHILEVHNSWGNLSDEMKFLLLLTFVAFTLLIPTEGKCFGNNWRWRDLECRGPRYDKRFSFSLTKTQKRNFCCEDAPNTSCWWDDSTARDAQCQGLREDLRYSYKLLMWTKYCCSDPLVMGPACFHNDWIARDEACKNSTEKYSVPVTPWFRDYPGAIGGTFYCCPPGSYWVEKD</sequence>
<feature type="transmembrane region" description="Helical" evidence="1">
    <location>
        <begin position="118"/>
        <end position="135"/>
    </location>
</feature>
<feature type="transmembrane region" description="Helical" evidence="1">
    <location>
        <begin position="850"/>
        <end position="867"/>
    </location>
</feature>
<keyword evidence="1" id="KW-1133">Transmembrane helix</keyword>
<evidence type="ECO:0000313" key="3">
    <source>
        <dbReference type="Proteomes" id="UP000198287"/>
    </source>
</evidence>
<dbReference type="EMBL" id="LNIX01000047">
    <property type="protein sequence ID" value="OXA38179.1"/>
    <property type="molecule type" value="Genomic_DNA"/>
</dbReference>
<feature type="transmembrane region" description="Helical" evidence="1">
    <location>
        <begin position="798"/>
        <end position="818"/>
    </location>
</feature>
<keyword evidence="1" id="KW-0472">Membrane</keyword>
<accession>A0A226CYX3</accession>
<feature type="transmembrane region" description="Helical" evidence="1">
    <location>
        <begin position="12"/>
        <end position="35"/>
    </location>
</feature>
<name>A0A226CYX3_FOLCA</name>
<gene>
    <name evidence="2" type="ORF">Fcan01_26960</name>
</gene>
<dbReference type="AlphaFoldDB" id="A0A226CYX3"/>
<keyword evidence="1" id="KW-0812">Transmembrane</keyword>
<comment type="caution">
    <text evidence="2">The sequence shown here is derived from an EMBL/GenBank/DDBJ whole genome shotgun (WGS) entry which is preliminary data.</text>
</comment>
<evidence type="ECO:0000313" key="2">
    <source>
        <dbReference type="EMBL" id="OXA38179.1"/>
    </source>
</evidence>
<dbReference type="Proteomes" id="UP000198287">
    <property type="component" value="Unassembled WGS sequence"/>
</dbReference>
<reference evidence="2 3" key="1">
    <citation type="submission" date="2015-12" db="EMBL/GenBank/DDBJ databases">
        <title>The genome of Folsomia candida.</title>
        <authorList>
            <person name="Faddeeva A."/>
            <person name="Derks M.F."/>
            <person name="Anvar Y."/>
            <person name="Smit S."/>
            <person name="Van Straalen N."/>
            <person name="Roelofs D."/>
        </authorList>
    </citation>
    <scope>NUCLEOTIDE SEQUENCE [LARGE SCALE GENOMIC DNA]</scope>
    <source>
        <strain evidence="2 3">VU population</strain>
        <tissue evidence="2">Whole body</tissue>
    </source>
</reference>
<protein>
    <submittedName>
        <fullName evidence="2">Uncharacterized protein</fullName>
    </submittedName>
</protein>